<dbReference type="Pfam" id="PF01402">
    <property type="entry name" value="RHH_1"/>
    <property type="match status" value="1"/>
</dbReference>
<dbReference type="Proteomes" id="UP000238634">
    <property type="component" value="Unassembled WGS sequence"/>
</dbReference>
<dbReference type="AlphaFoldDB" id="A0A2T1DAW5"/>
<dbReference type="InterPro" id="IPR010985">
    <property type="entry name" value="Ribbon_hlx_hlx"/>
</dbReference>
<dbReference type="GO" id="GO:0006355">
    <property type="term" value="P:regulation of DNA-templated transcription"/>
    <property type="evidence" value="ECO:0007669"/>
    <property type="project" value="InterPro"/>
</dbReference>
<comment type="caution">
    <text evidence="2">The sequence shown here is derived from an EMBL/GenBank/DDBJ whole genome shotgun (WGS) entry which is preliminary data.</text>
</comment>
<proteinExistence type="predicted"/>
<protein>
    <submittedName>
        <fullName evidence="2">Ribbon-helix-helix protein, CopG family</fullName>
    </submittedName>
</protein>
<dbReference type="EMBL" id="PVWG01000026">
    <property type="protein sequence ID" value="PSB17625.1"/>
    <property type="molecule type" value="Genomic_DNA"/>
</dbReference>
<gene>
    <name evidence="2" type="ORF">C7B65_18245</name>
</gene>
<evidence type="ECO:0000313" key="2">
    <source>
        <dbReference type="EMBL" id="PSB17625.1"/>
    </source>
</evidence>
<accession>A0A2T1DAW5</accession>
<dbReference type="InterPro" id="IPR002145">
    <property type="entry name" value="CopG"/>
</dbReference>
<name>A0A2T1DAW5_9CYAN</name>
<reference evidence="2 3" key="1">
    <citation type="submission" date="2018-02" db="EMBL/GenBank/DDBJ databases">
        <authorList>
            <person name="Cohen D.B."/>
            <person name="Kent A.D."/>
        </authorList>
    </citation>
    <scope>NUCLEOTIDE SEQUENCE [LARGE SCALE GENOMIC DNA]</scope>
    <source>
        <strain evidence="2 3">ULC007</strain>
    </source>
</reference>
<evidence type="ECO:0000259" key="1">
    <source>
        <dbReference type="Pfam" id="PF01402"/>
    </source>
</evidence>
<reference evidence="2 3" key="2">
    <citation type="submission" date="2018-03" db="EMBL/GenBank/DDBJ databases">
        <title>The ancient ancestry and fast evolution of plastids.</title>
        <authorList>
            <person name="Moore K.R."/>
            <person name="Magnabosco C."/>
            <person name="Momper L."/>
            <person name="Gold D.A."/>
            <person name="Bosak T."/>
            <person name="Fournier G.P."/>
        </authorList>
    </citation>
    <scope>NUCLEOTIDE SEQUENCE [LARGE SCALE GENOMIC DNA]</scope>
    <source>
        <strain evidence="2 3">ULC007</strain>
    </source>
</reference>
<organism evidence="2 3">
    <name type="scientific">Phormidesmis priestleyi ULC007</name>
    <dbReference type="NCBI Taxonomy" id="1920490"/>
    <lineage>
        <taxon>Bacteria</taxon>
        <taxon>Bacillati</taxon>
        <taxon>Cyanobacteriota</taxon>
        <taxon>Cyanophyceae</taxon>
        <taxon>Leptolyngbyales</taxon>
        <taxon>Leptolyngbyaceae</taxon>
        <taxon>Phormidesmis</taxon>
    </lineage>
</organism>
<dbReference type="OrthoDB" id="9155116at2"/>
<sequence>MVEKQLHVRVPEQEMKTLERYAKKTRRTKTDIVREFLRLLP</sequence>
<keyword evidence="3" id="KW-1185">Reference proteome</keyword>
<evidence type="ECO:0000313" key="3">
    <source>
        <dbReference type="Proteomes" id="UP000238634"/>
    </source>
</evidence>
<dbReference type="SUPFAM" id="SSF47598">
    <property type="entry name" value="Ribbon-helix-helix"/>
    <property type="match status" value="1"/>
</dbReference>
<dbReference type="RefSeq" id="WP_083583089.1">
    <property type="nucleotide sequence ID" value="NZ_MPPI01000028.1"/>
</dbReference>
<feature type="domain" description="Ribbon-helix-helix protein CopG" evidence="1">
    <location>
        <begin position="4"/>
        <end position="39"/>
    </location>
</feature>